<evidence type="ECO:0000256" key="3">
    <source>
        <dbReference type="RuleBase" id="RU000363"/>
    </source>
</evidence>
<keyword evidence="2" id="KW-0560">Oxidoreductase</keyword>
<dbReference type="PRINTS" id="PR00080">
    <property type="entry name" value="SDRFAMILY"/>
</dbReference>
<keyword evidence="5" id="KW-1185">Reference proteome</keyword>
<dbReference type="Pfam" id="PF00106">
    <property type="entry name" value="adh_short"/>
    <property type="match status" value="1"/>
</dbReference>
<dbReference type="InterPro" id="IPR002347">
    <property type="entry name" value="SDR_fam"/>
</dbReference>
<evidence type="ECO:0000256" key="1">
    <source>
        <dbReference type="ARBA" id="ARBA00006484"/>
    </source>
</evidence>
<proteinExistence type="inferred from homology"/>
<evidence type="ECO:0000313" key="5">
    <source>
        <dbReference type="Proteomes" id="UP001438707"/>
    </source>
</evidence>
<name>A0AAW1QDS3_9CHLO</name>
<accession>A0AAW1QDS3</accession>
<dbReference type="AlphaFoldDB" id="A0AAW1QDS3"/>
<comment type="similarity">
    <text evidence="1 3">Belongs to the short-chain dehydrogenases/reductases (SDR) family.</text>
</comment>
<dbReference type="EMBL" id="JALJOS010000046">
    <property type="protein sequence ID" value="KAK9819538.1"/>
    <property type="molecule type" value="Genomic_DNA"/>
</dbReference>
<dbReference type="InterPro" id="IPR036291">
    <property type="entry name" value="NAD(P)-bd_dom_sf"/>
</dbReference>
<dbReference type="GO" id="GO:0016491">
    <property type="term" value="F:oxidoreductase activity"/>
    <property type="evidence" value="ECO:0007669"/>
    <property type="project" value="UniProtKB-KW"/>
</dbReference>
<protein>
    <submittedName>
        <fullName evidence="4">Uncharacterized protein</fullName>
    </submittedName>
</protein>
<dbReference type="PRINTS" id="PR00081">
    <property type="entry name" value="GDHRDH"/>
</dbReference>
<dbReference type="SUPFAM" id="SSF51735">
    <property type="entry name" value="NAD(P)-binding Rossmann-fold domains"/>
    <property type="match status" value="1"/>
</dbReference>
<dbReference type="PANTHER" id="PTHR44196">
    <property type="entry name" value="DEHYDROGENASE/REDUCTASE SDR FAMILY MEMBER 7B"/>
    <property type="match status" value="1"/>
</dbReference>
<dbReference type="Proteomes" id="UP001438707">
    <property type="component" value="Unassembled WGS sequence"/>
</dbReference>
<organism evidence="4 5">
    <name type="scientific">Apatococcus lobatus</name>
    <dbReference type="NCBI Taxonomy" id="904363"/>
    <lineage>
        <taxon>Eukaryota</taxon>
        <taxon>Viridiplantae</taxon>
        <taxon>Chlorophyta</taxon>
        <taxon>core chlorophytes</taxon>
        <taxon>Trebouxiophyceae</taxon>
        <taxon>Chlorellales</taxon>
        <taxon>Chlorellaceae</taxon>
        <taxon>Apatococcus</taxon>
    </lineage>
</organism>
<comment type="caution">
    <text evidence="4">The sequence shown here is derived from an EMBL/GenBank/DDBJ whole genome shotgun (WGS) entry which is preliminary data.</text>
</comment>
<dbReference type="Gene3D" id="3.40.50.720">
    <property type="entry name" value="NAD(P)-binding Rossmann-like Domain"/>
    <property type="match status" value="1"/>
</dbReference>
<evidence type="ECO:0000313" key="4">
    <source>
        <dbReference type="EMBL" id="KAK9819538.1"/>
    </source>
</evidence>
<dbReference type="PANTHER" id="PTHR44196:SF1">
    <property type="entry name" value="DEHYDROGENASE_REDUCTASE SDR FAMILY MEMBER 7B"/>
    <property type="match status" value="1"/>
</dbReference>
<dbReference type="CDD" id="cd05233">
    <property type="entry name" value="SDR_c"/>
    <property type="match status" value="1"/>
</dbReference>
<sequence>MSRPLASKHLLAGKLCLVTGGSRGIGRAIAEAYAEQGAKLALVARTTSQLEETAESCRKLGAPEAHVFAVDLTDGKQLADLVKQLEAKFQMVNVLVNNAGMMSKSGSTPREGDAAEEEMLLKLNTLAPMRLTRLVTPKMVEAKEGLIVNVGSVAALEPMSSVCDYAASKWGLRGWSLSCHENLRKDNIKVVIIHPGMVRTDMTTSDKTEASAQKRMIQPTDIAEAALLAVRMSPSAVPNEITVRPGPPVFG</sequence>
<evidence type="ECO:0000256" key="2">
    <source>
        <dbReference type="ARBA" id="ARBA00023002"/>
    </source>
</evidence>
<dbReference type="GO" id="GO:0016020">
    <property type="term" value="C:membrane"/>
    <property type="evidence" value="ECO:0007669"/>
    <property type="project" value="TreeGrafter"/>
</dbReference>
<dbReference type="PIRSF" id="PIRSF000126">
    <property type="entry name" value="11-beta-HSD1"/>
    <property type="match status" value="1"/>
</dbReference>
<gene>
    <name evidence="4" type="ORF">WJX74_007481</name>
</gene>
<reference evidence="4 5" key="1">
    <citation type="journal article" date="2024" name="Nat. Commun.">
        <title>Phylogenomics reveals the evolutionary origins of lichenization in chlorophyte algae.</title>
        <authorList>
            <person name="Puginier C."/>
            <person name="Libourel C."/>
            <person name="Otte J."/>
            <person name="Skaloud P."/>
            <person name="Haon M."/>
            <person name="Grisel S."/>
            <person name="Petersen M."/>
            <person name="Berrin J.G."/>
            <person name="Delaux P.M."/>
            <person name="Dal Grande F."/>
            <person name="Keller J."/>
        </authorList>
    </citation>
    <scope>NUCLEOTIDE SEQUENCE [LARGE SCALE GENOMIC DNA]</scope>
    <source>
        <strain evidence="4 5">SAG 2145</strain>
    </source>
</reference>